<dbReference type="InterPro" id="IPR013950">
    <property type="entry name" value="Mis14/Nsl1"/>
</dbReference>
<dbReference type="EMBL" id="LXTC01000002">
    <property type="protein sequence ID" value="OBA22090.1"/>
    <property type="molecule type" value="Genomic_DNA"/>
</dbReference>
<dbReference type="Proteomes" id="UP000092555">
    <property type="component" value="Unassembled WGS sequence"/>
</dbReference>
<feature type="coiled-coil region" evidence="1">
    <location>
        <begin position="98"/>
        <end position="125"/>
    </location>
</feature>
<dbReference type="AlphaFoldDB" id="A0A1A0HDN6"/>
<dbReference type="STRING" id="869754.A0A1A0HDN6"/>
<evidence type="ECO:0000313" key="2">
    <source>
        <dbReference type="EMBL" id="OBA22090.1"/>
    </source>
</evidence>
<comment type="caution">
    <text evidence="2">The sequence shown here is derived from an EMBL/GenBank/DDBJ whole genome shotgun (WGS) entry which is preliminary data.</text>
</comment>
<dbReference type="GeneID" id="30028736"/>
<name>A0A1A0HDN6_9ASCO</name>
<dbReference type="OrthoDB" id="2135762at2759"/>
<organism evidence="2 3">
    <name type="scientific">Metschnikowia bicuspidata var. bicuspidata NRRL YB-4993</name>
    <dbReference type="NCBI Taxonomy" id="869754"/>
    <lineage>
        <taxon>Eukaryota</taxon>
        <taxon>Fungi</taxon>
        <taxon>Dikarya</taxon>
        <taxon>Ascomycota</taxon>
        <taxon>Saccharomycotina</taxon>
        <taxon>Pichiomycetes</taxon>
        <taxon>Metschnikowiaceae</taxon>
        <taxon>Metschnikowia</taxon>
    </lineage>
</organism>
<sequence length="239" mass="27649">MGANDHYTKILLSKSELAHVYRQVFYASQEKFKKLLPGCAPHDEFLMQVQNMMSANLETTFEKAKYALIVDGEDLADNDVHLNKLLTIEEREEVVPFDTELNQQLRDLIKQVENETTEVTQLRRELPQEARAAYEKLVLSIDQQVTDFIKEITENAETDENFGSLDSGMKELMSAMESSQVPIQNSDTIRARILESLQNLYSLKKELPQLRSELQSCDDTTAFMMNVYEKLKVERRLFE</sequence>
<dbReference type="GO" id="GO:0000776">
    <property type="term" value="C:kinetochore"/>
    <property type="evidence" value="ECO:0007669"/>
    <property type="project" value="InterPro"/>
</dbReference>
<keyword evidence="3" id="KW-1185">Reference proteome</keyword>
<evidence type="ECO:0000256" key="1">
    <source>
        <dbReference type="SAM" id="Coils"/>
    </source>
</evidence>
<dbReference type="Pfam" id="PF08641">
    <property type="entry name" value="Mis14"/>
    <property type="match status" value="1"/>
</dbReference>
<reference evidence="2 3" key="1">
    <citation type="submission" date="2016-05" db="EMBL/GenBank/DDBJ databases">
        <title>Comparative genomics of biotechnologically important yeasts.</title>
        <authorList>
            <consortium name="DOE Joint Genome Institute"/>
            <person name="Riley R."/>
            <person name="Haridas S."/>
            <person name="Wolfe K.H."/>
            <person name="Lopes M.R."/>
            <person name="Hittinger C.T."/>
            <person name="Goker M."/>
            <person name="Salamov A."/>
            <person name="Wisecaver J."/>
            <person name="Long T.M."/>
            <person name="Aerts A.L."/>
            <person name="Barry K."/>
            <person name="Choi C."/>
            <person name="Clum A."/>
            <person name="Coughlan A.Y."/>
            <person name="Deshpande S."/>
            <person name="Douglass A.P."/>
            <person name="Hanson S.J."/>
            <person name="Klenk H.-P."/>
            <person name="LaButti K."/>
            <person name="Lapidus A."/>
            <person name="Lindquist E."/>
            <person name="Lipzen A."/>
            <person name="Meier-kolthoff J.P."/>
            <person name="Ohm R.A."/>
            <person name="Otillar R.P."/>
            <person name="Pangilinan J."/>
            <person name="Peng Y."/>
            <person name="Rokas A."/>
            <person name="Rosa C.A."/>
            <person name="Scheuner C."/>
            <person name="Sibirny A.A."/>
            <person name="Slot J.C."/>
            <person name="Stielow J.B."/>
            <person name="Sun H."/>
            <person name="Kurtzman C.P."/>
            <person name="Blackwell M."/>
            <person name="Grigoriev I.V."/>
            <person name="Jeffries T.W."/>
        </authorList>
    </citation>
    <scope>NUCLEOTIDE SEQUENCE [LARGE SCALE GENOMIC DNA]</scope>
    <source>
        <strain evidence="2 3">NRRL YB-4993</strain>
    </source>
</reference>
<gene>
    <name evidence="2" type="ORF">METBIDRAFT_31048</name>
</gene>
<dbReference type="RefSeq" id="XP_018712586.1">
    <property type="nucleotide sequence ID" value="XM_018855760.1"/>
</dbReference>
<protein>
    <submittedName>
        <fullName evidence="2">Uncharacterized protein</fullName>
    </submittedName>
</protein>
<accession>A0A1A0HDN6</accession>
<keyword evidence="1" id="KW-0175">Coiled coil</keyword>
<evidence type="ECO:0000313" key="3">
    <source>
        <dbReference type="Proteomes" id="UP000092555"/>
    </source>
</evidence>
<dbReference type="GO" id="GO:0000070">
    <property type="term" value="P:mitotic sister chromatid segregation"/>
    <property type="evidence" value="ECO:0007669"/>
    <property type="project" value="InterPro"/>
</dbReference>
<proteinExistence type="predicted"/>